<feature type="domain" description="Prepilin peptidase A24 N-terminal" evidence="9">
    <location>
        <begin position="11"/>
        <end position="93"/>
    </location>
</feature>
<dbReference type="Pfam" id="PF06750">
    <property type="entry name" value="A24_N_bact"/>
    <property type="match status" value="1"/>
</dbReference>
<protein>
    <submittedName>
        <fullName evidence="10">Prepilin peptidase</fullName>
    </submittedName>
</protein>
<dbReference type="InterPro" id="IPR000045">
    <property type="entry name" value="Prepilin_IV_endopep_pep"/>
</dbReference>
<evidence type="ECO:0000313" key="11">
    <source>
        <dbReference type="Proteomes" id="UP000196594"/>
    </source>
</evidence>
<dbReference type="InterPro" id="IPR010627">
    <property type="entry name" value="Prepilin_pept_A24_N"/>
</dbReference>
<evidence type="ECO:0000313" key="10">
    <source>
        <dbReference type="EMBL" id="OUZ39269.1"/>
    </source>
</evidence>
<organism evidence="10 11">
    <name type="scientific">Solibacillus kalamii</name>
    <dbReference type="NCBI Taxonomy" id="1748298"/>
    <lineage>
        <taxon>Bacteria</taxon>
        <taxon>Bacillati</taxon>
        <taxon>Bacillota</taxon>
        <taxon>Bacilli</taxon>
        <taxon>Bacillales</taxon>
        <taxon>Caryophanaceae</taxon>
        <taxon>Solibacillus</taxon>
    </lineage>
</organism>
<evidence type="ECO:0000259" key="9">
    <source>
        <dbReference type="Pfam" id="PF06750"/>
    </source>
</evidence>
<dbReference type="Proteomes" id="UP000196594">
    <property type="component" value="Unassembled WGS sequence"/>
</dbReference>
<dbReference type="Pfam" id="PF01478">
    <property type="entry name" value="Peptidase_A24"/>
    <property type="match status" value="1"/>
</dbReference>
<dbReference type="PANTHER" id="PTHR30487:SF0">
    <property type="entry name" value="PREPILIN LEADER PEPTIDASE_N-METHYLTRANSFERASE-RELATED"/>
    <property type="match status" value="1"/>
</dbReference>
<name>A0ABX3ZIK2_9BACL</name>
<sequence length="250" mass="27386">MEIMYTIFAGIFGLVFGSFYNVVGLRVPKKESIVTPPSHCVHCNRRLSAIELVPVFSYIFLRGKCRTCGVKVSPIYAFTELVTGLLFAFATWQLGITWELAVALLFISLLVIINVSDIAYMLIPDKILLFFLPLLIVGRILTPLDPWWDSIIGAAIGFSILLLIAIISKGGMGGGDIKLFLLIGLVLGTFNTLLTLFLASVIGMIVGIIILKVRGKGRKTPVPFGPSIAIAAIIVYFFGDQLIDMYLNLL</sequence>
<evidence type="ECO:0000256" key="2">
    <source>
        <dbReference type="ARBA" id="ARBA00005801"/>
    </source>
</evidence>
<dbReference type="EMBL" id="NHNT01000004">
    <property type="protein sequence ID" value="OUZ39269.1"/>
    <property type="molecule type" value="Genomic_DNA"/>
</dbReference>
<keyword evidence="11" id="KW-1185">Reference proteome</keyword>
<evidence type="ECO:0000256" key="6">
    <source>
        <dbReference type="ARBA" id="ARBA00023136"/>
    </source>
</evidence>
<evidence type="ECO:0000256" key="1">
    <source>
        <dbReference type="ARBA" id="ARBA00004651"/>
    </source>
</evidence>
<comment type="subcellular location">
    <subcellularLocation>
        <location evidence="1">Cell membrane</location>
        <topology evidence="1">Multi-pass membrane protein</topology>
    </subcellularLocation>
</comment>
<gene>
    <name evidence="10" type="ORF">CBM15_08410</name>
</gene>
<feature type="transmembrane region" description="Helical" evidence="7">
    <location>
        <begin position="127"/>
        <end position="144"/>
    </location>
</feature>
<reference evidence="10 11" key="1">
    <citation type="journal article" date="2017" name="Int. J. Syst. Evol. Microbiol.">
        <title>Solibacillus kalamii sp. nov., isolated from a high-efficiency particulate arrestance filter system used in the International Space Station.</title>
        <authorList>
            <person name="Checinska Sielaff A."/>
            <person name="Kumar R.M."/>
            <person name="Pal D."/>
            <person name="Mayilraj S."/>
            <person name="Venkateswaran K."/>
        </authorList>
    </citation>
    <scope>NUCLEOTIDE SEQUENCE [LARGE SCALE GENOMIC DNA]</scope>
    <source>
        <strain evidence="10 11">ISSFR-015</strain>
    </source>
</reference>
<keyword evidence="6 7" id="KW-0472">Membrane</keyword>
<evidence type="ECO:0000256" key="5">
    <source>
        <dbReference type="ARBA" id="ARBA00022989"/>
    </source>
</evidence>
<dbReference type="PANTHER" id="PTHR30487">
    <property type="entry name" value="TYPE 4 PREPILIN-LIKE PROTEINS LEADER PEPTIDE-PROCESSING ENZYME"/>
    <property type="match status" value="1"/>
</dbReference>
<feature type="transmembrane region" description="Helical" evidence="7">
    <location>
        <begin position="150"/>
        <end position="167"/>
    </location>
</feature>
<evidence type="ECO:0000256" key="4">
    <source>
        <dbReference type="ARBA" id="ARBA00022692"/>
    </source>
</evidence>
<keyword evidence="4 7" id="KW-0812">Transmembrane</keyword>
<dbReference type="InterPro" id="IPR050882">
    <property type="entry name" value="Prepilin_peptidase/N-MTase"/>
</dbReference>
<evidence type="ECO:0000256" key="3">
    <source>
        <dbReference type="ARBA" id="ARBA00022475"/>
    </source>
</evidence>
<evidence type="ECO:0000256" key="7">
    <source>
        <dbReference type="SAM" id="Phobius"/>
    </source>
</evidence>
<evidence type="ECO:0000259" key="8">
    <source>
        <dbReference type="Pfam" id="PF01478"/>
    </source>
</evidence>
<keyword evidence="5 7" id="KW-1133">Transmembrane helix</keyword>
<comment type="caution">
    <text evidence="10">The sequence shown here is derived from an EMBL/GenBank/DDBJ whole genome shotgun (WGS) entry which is preliminary data.</text>
</comment>
<feature type="transmembrane region" description="Helical" evidence="7">
    <location>
        <begin position="75"/>
        <end position="94"/>
    </location>
</feature>
<dbReference type="RefSeq" id="WP_087617109.1">
    <property type="nucleotide sequence ID" value="NZ_JAFBEY010000003.1"/>
</dbReference>
<accession>A0ABX3ZIK2</accession>
<keyword evidence="3" id="KW-1003">Cell membrane</keyword>
<feature type="transmembrane region" description="Helical" evidence="7">
    <location>
        <begin position="222"/>
        <end position="239"/>
    </location>
</feature>
<dbReference type="Gene3D" id="1.20.120.1220">
    <property type="match status" value="1"/>
</dbReference>
<feature type="transmembrane region" description="Helical" evidence="7">
    <location>
        <begin position="6"/>
        <end position="23"/>
    </location>
</feature>
<feature type="transmembrane region" description="Helical" evidence="7">
    <location>
        <begin position="100"/>
        <end position="120"/>
    </location>
</feature>
<comment type="similarity">
    <text evidence="2">Belongs to the peptidase A24 family.</text>
</comment>
<feature type="domain" description="Prepilin type IV endopeptidase peptidase" evidence="8">
    <location>
        <begin position="104"/>
        <end position="208"/>
    </location>
</feature>
<feature type="transmembrane region" description="Helical" evidence="7">
    <location>
        <begin position="179"/>
        <end position="210"/>
    </location>
</feature>
<proteinExistence type="inferred from homology"/>